<reference evidence="2 3" key="1">
    <citation type="submission" date="2019-11" db="EMBL/GenBank/DDBJ databases">
        <title>Whole genome sequence of Oryza granulata.</title>
        <authorList>
            <person name="Li W."/>
        </authorList>
    </citation>
    <scope>NUCLEOTIDE SEQUENCE [LARGE SCALE GENOMIC DNA]</scope>
    <source>
        <strain evidence="3">cv. Menghai</strain>
        <tissue evidence="2">Leaf</tissue>
    </source>
</reference>
<evidence type="ECO:0000313" key="2">
    <source>
        <dbReference type="EMBL" id="KAF0892443.1"/>
    </source>
</evidence>
<evidence type="ECO:0000256" key="1">
    <source>
        <dbReference type="SAM" id="MobiDB-lite"/>
    </source>
</evidence>
<feature type="region of interest" description="Disordered" evidence="1">
    <location>
        <begin position="57"/>
        <end position="80"/>
    </location>
</feature>
<accession>A0A6G1BYI9</accession>
<gene>
    <name evidence="2" type="ORF">E2562_016730</name>
</gene>
<name>A0A6G1BYI9_9ORYZ</name>
<protein>
    <submittedName>
        <fullName evidence="2">Uncharacterized protein</fullName>
    </submittedName>
</protein>
<proteinExistence type="predicted"/>
<organism evidence="2 3">
    <name type="scientific">Oryza meyeriana var. granulata</name>
    <dbReference type="NCBI Taxonomy" id="110450"/>
    <lineage>
        <taxon>Eukaryota</taxon>
        <taxon>Viridiplantae</taxon>
        <taxon>Streptophyta</taxon>
        <taxon>Embryophyta</taxon>
        <taxon>Tracheophyta</taxon>
        <taxon>Spermatophyta</taxon>
        <taxon>Magnoliopsida</taxon>
        <taxon>Liliopsida</taxon>
        <taxon>Poales</taxon>
        <taxon>Poaceae</taxon>
        <taxon>BOP clade</taxon>
        <taxon>Oryzoideae</taxon>
        <taxon>Oryzeae</taxon>
        <taxon>Oryzinae</taxon>
        <taxon>Oryza</taxon>
        <taxon>Oryza meyeriana</taxon>
    </lineage>
</organism>
<comment type="caution">
    <text evidence="2">The sequence shown here is derived from an EMBL/GenBank/DDBJ whole genome shotgun (WGS) entry which is preliminary data.</text>
</comment>
<dbReference type="EMBL" id="SPHZ02000011">
    <property type="protein sequence ID" value="KAF0892443.1"/>
    <property type="molecule type" value="Genomic_DNA"/>
</dbReference>
<keyword evidence="3" id="KW-1185">Reference proteome</keyword>
<dbReference type="AlphaFoldDB" id="A0A6G1BYI9"/>
<evidence type="ECO:0000313" key="3">
    <source>
        <dbReference type="Proteomes" id="UP000479710"/>
    </source>
</evidence>
<sequence>MDLVVPLPLHKAAANTVRLPSWCRAIDPRSSSSLSRHRCCCSSRRDAIITLLSHHPPTPFSFPAVEGRSRPLRHNGSNHP</sequence>
<dbReference type="Proteomes" id="UP000479710">
    <property type="component" value="Unassembled WGS sequence"/>
</dbReference>